<reference evidence="1" key="1">
    <citation type="submission" date="2021-07" db="EMBL/GenBank/DDBJ databases">
        <title>Communication and adaptive evolution of viruses within giant pandas and their associated organisms in a local ecological environment.</title>
        <authorList>
            <person name="Zhao M."/>
            <person name="Liu S."/>
            <person name="Zhang W."/>
        </authorList>
    </citation>
    <scope>NUCLEOTIDE SEQUENCE</scope>
    <source>
        <strain evidence="1">AliP02geno05-2015</strain>
    </source>
</reference>
<protein>
    <submittedName>
        <fullName evidence="1">Capsid protein</fullName>
    </submittedName>
</protein>
<name>A0A8K1HJJ9_9VIRU</name>
<organism evidence="1">
    <name type="scientific">Red panda feces-associated genomovirus</name>
    <dbReference type="NCBI Taxonomy" id="2863991"/>
    <lineage>
        <taxon>Viruses</taxon>
        <taxon>Monodnaviria</taxon>
        <taxon>Shotokuvirae</taxon>
        <taxon>Cressdnaviricota</taxon>
        <taxon>Repensiviricetes</taxon>
        <taxon>Geplafuvirales</taxon>
        <taxon>Genomoviridae</taxon>
    </lineage>
</organism>
<evidence type="ECO:0000313" key="1">
    <source>
        <dbReference type="EMBL" id="UBJ26194.1"/>
    </source>
</evidence>
<sequence>MVYRTARRRGTPRPLRRNARYLKRAPPRRSVGFRRKLRRFRYSKPAMSRKRILNITSRKKQDTMRGMFTTPFGSETTPGVISMTGDKSYEFLWIATARDNVIGGVEPGVFQQSQRTATACYMRGLKERWHVQTGSPASWQHRRILFTFTGDQIYRVNDSPTDGVGQLFKELSNGYVRAFTSLYDTTDPRSQAIQQQTYDLVFKGTRGADWINTMNAKTDSTRIQILYDKTVTLRSGNDRGVITKRNFWHTFNRTLTYDDDENGNATVNSPFSVHNSSSLGDVYVFDLFSAGLGSTSSDELQINAEASLYWHER</sequence>
<proteinExistence type="predicted"/>
<dbReference type="EMBL" id="MZ556136">
    <property type="protein sequence ID" value="UBJ26194.1"/>
    <property type="molecule type" value="Genomic_DNA"/>
</dbReference>
<accession>A0A8K1HJJ9</accession>